<sequence length="799" mass="87322">MVQDNAQIRRQGAQNFMAYYDFACARQESVPLPIVKMNLDKGILDFNGDRLKLTDWPPILSSISINKHLQNIAISSTYQASLGSGDADRRYYKSSIRKKIPAICSKDMTFKLCKALRECLTVSPNLKTLQLNGLLLRERDLITLTKGLAKSVSLENLSLANCPITDEGLEVICQSVKYSTSIRTVDFTGCNLTWRGAEHMANIIKHQGMQRHGTAWAESLRYRQPQFEGMGGLRRITLNCNTLIGDRGAAALAHELTEDLWVKAVDLQRCGLSNEGARRLLEALKTNSTLCVLDIRSNPLVDKVLIKTIIEKVLMNADGQSPEYCWIKPAATETQRASGPKRAALPSTNRGKTTFRIASRKGTFPGGRTSGIAQSKKTYSRCRYVPWRAAARAGRQRGLPPGVTVTDQSFEGAATVKVNVESDSEGDEDEEKVVVVEVEQRSPTPSLQDRVTGRQFERIQMELKECRLRLAEKRRARLRAESRLMEYELENGRLRDANHSLSEALAATGSASAPPTFSALEDEAVLESIESSFTKFHAFLDLLRDAGLGQLASLAGIDKSDFQPLGRPQLSSTVGPHLDGAASVSRGEEYRDVQAKTCALVGTVLPAPPRGLAETTTARSPATVKQSTFEERLLDVTFNEAVGSAVDPGVGVKEELHQFSKPDAQLDSGSELSLCSQKSFDKVSFGKTFQTQPRSHKSNSNSHHSNSHHSNSSHGYSFSNNHGHSRRSQDSGSHCGLSARSNVSDVMSEKAESVGSVGSKNRGKGRLVTGQSGSEGSEGKSYPGRSLDSLVGQSDNESF</sequence>
<dbReference type="STRING" id="64144.ENSATEP00000027822"/>
<organism evidence="3 4">
    <name type="scientific">Anabas testudineus</name>
    <name type="common">Climbing perch</name>
    <name type="synonym">Anthias testudineus</name>
    <dbReference type="NCBI Taxonomy" id="64144"/>
    <lineage>
        <taxon>Eukaryota</taxon>
        <taxon>Metazoa</taxon>
        <taxon>Chordata</taxon>
        <taxon>Craniata</taxon>
        <taxon>Vertebrata</taxon>
        <taxon>Euteleostomi</taxon>
        <taxon>Actinopterygii</taxon>
        <taxon>Neopterygii</taxon>
        <taxon>Teleostei</taxon>
        <taxon>Neoteleostei</taxon>
        <taxon>Acanthomorphata</taxon>
        <taxon>Anabantaria</taxon>
        <taxon>Anabantiformes</taxon>
        <taxon>Anabantoidei</taxon>
        <taxon>Anabantidae</taxon>
        <taxon>Anabas</taxon>
    </lineage>
</organism>
<dbReference type="Ensembl" id="ENSATET00000028260.3">
    <property type="protein sequence ID" value="ENSATEP00000027822.1"/>
    <property type="gene ID" value="ENSATEG00000019228.3"/>
</dbReference>
<gene>
    <name evidence="3" type="primary">CEP78</name>
</gene>
<dbReference type="AlphaFoldDB" id="A0A3Q1IZR0"/>
<dbReference type="SMART" id="SM00368">
    <property type="entry name" value="LRR_RI"/>
    <property type="match status" value="5"/>
</dbReference>
<dbReference type="GO" id="GO:0036064">
    <property type="term" value="C:ciliary basal body"/>
    <property type="evidence" value="ECO:0007669"/>
    <property type="project" value="TreeGrafter"/>
</dbReference>
<dbReference type="RefSeq" id="XP_026198118.1">
    <property type="nucleotide sequence ID" value="XM_026342333.1"/>
</dbReference>
<evidence type="ECO:0008006" key="5">
    <source>
        <dbReference type="Google" id="ProtNLM"/>
    </source>
</evidence>
<name>A0A3Q1IZR0_ANATE</name>
<evidence type="ECO:0000313" key="3">
    <source>
        <dbReference type="Ensembl" id="ENSATEP00000027822.1"/>
    </source>
</evidence>
<evidence type="ECO:0000256" key="1">
    <source>
        <dbReference type="SAM" id="Coils"/>
    </source>
</evidence>
<dbReference type="FunFam" id="3.80.10.10:FF:000070">
    <property type="entry name" value="Centrosomal protein of 78 kDa"/>
    <property type="match status" value="1"/>
</dbReference>
<dbReference type="PRINTS" id="PR02062">
    <property type="entry name" value="CENTROSOME78"/>
</dbReference>
<feature type="compositionally biased region" description="Low complexity" evidence="2">
    <location>
        <begin position="698"/>
        <end position="722"/>
    </location>
</feature>
<protein>
    <recommendedName>
        <fullName evidence="5">Centrosomal protein 78</fullName>
    </recommendedName>
</protein>
<dbReference type="PANTHER" id="PTHR24110">
    <property type="entry name" value="CENTROSOMAL PROTEIN OF 78 KDA"/>
    <property type="match status" value="1"/>
</dbReference>
<dbReference type="InParanoid" id="A0A3Q1IZR0"/>
<dbReference type="InterPro" id="IPR001611">
    <property type="entry name" value="Leu-rich_rpt"/>
</dbReference>
<feature type="region of interest" description="Disordered" evidence="2">
    <location>
        <begin position="686"/>
        <end position="799"/>
    </location>
</feature>
<reference evidence="3" key="3">
    <citation type="submission" date="2025-09" db="UniProtKB">
        <authorList>
            <consortium name="Ensembl"/>
        </authorList>
    </citation>
    <scope>IDENTIFICATION</scope>
</reference>
<keyword evidence="4" id="KW-1185">Reference proteome</keyword>
<dbReference type="FunCoup" id="A0A3Q1IZR0">
    <property type="interactions" value="906"/>
</dbReference>
<dbReference type="GO" id="GO:0044782">
    <property type="term" value="P:cilium organization"/>
    <property type="evidence" value="ECO:0007669"/>
    <property type="project" value="TreeGrafter"/>
</dbReference>
<feature type="coiled-coil region" evidence="1">
    <location>
        <begin position="456"/>
        <end position="490"/>
    </location>
</feature>
<dbReference type="OrthoDB" id="78308at2759"/>
<dbReference type="InterPro" id="IPR032675">
    <property type="entry name" value="LRR_dom_sf"/>
</dbReference>
<dbReference type="GO" id="GO:0005813">
    <property type="term" value="C:centrosome"/>
    <property type="evidence" value="ECO:0007669"/>
    <property type="project" value="TreeGrafter"/>
</dbReference>
<dbReference type="GeneTree" id="ENSGT00390000013287"/>
<evidence type="ECO:0000313" key="4">
    <source>
        <dbReference type="Proteomes" id="UP000265040"/>
    </source>
</evidence>
<dbReference type="GeneID" id="113149979"/>
<dbReference type="PANTHER" id="PTHR24110:SF3">
    <property type="entry name" value="CENTROSOMAL PROTEIN OF 78 KDA"/>
    <property type="match status" value="1"/>
</dbReference>
<evidence type="ECO:0000256" key="2">
    <source>
        <dbReference type="SAM" id="MobiDB-lite"/>
    </source>
</evidence>
<feature type="compositionally biased region" description="Low complexity" evidence="2">
    <location>
        <begin position="770"/>
        <end position="781"/>
    </location>
</feature>
<dbReference type="Pfam" id="PF13516">
    <property type="entry name" value="LRR_6"/>
    <property type="match status" value="2"/>
</dbReference>
<accession>A0A3Q1IZR0</accession>
<dbReference type="SUPFAM" id="SSF52047">
    <property type="entry name" value="RNI-like"/>
    <property type="match status" value="1"/>
</dbReference>
<dbReference type="Proteomes" id="UP000265040">
    <property type="component" value="Chromosome 9"/>
</dbReference>
<reference evidence="3" key="2">
    <citation type="submission" date="2025-08" db="UniProtKB">
        <authorList>
            <consortium name="Ensembl"/>
        </authorList>
    </citation>
    <scope>IDENTIFICATION</scope>
</reference>
<dbReference type="InterPro" id="IPR026212">
    <property type="entry name" value="Cep78"/>
</dbReference>
<dbReference type="OMA" id="MTLKLCK"/>
<keyword evidence="1" id="KW-0175">Coiled coil</keyword>
<dbReference type="FunFam" id="3.80.10.10:FF:000948">
    <property type="entry name" value="Centrosomal protein 78"/>
    <property type="match status" value="1"/>
</dbReference>
<reference evidence="3" key="1">
    <citation type="submission" date="2021-04" db="EMBL/GenBank/DDBJ databases">
        <authorList>
            <consortium name="Wellcome Sanger Institute Data Sharing"/>
        </authorList>
    </citation>
    <scope>NUCLEOTIDE SEQUENCE [LARGE SCALE GENOMIC DNA]</scope>
</reference>
<proteinExistence type="predicted"/>
<dbReference type="Gene3D" id="3.80.10.10">
    <property type="entry name" value="Ribonuclease Inhibitor"/>
    <property type="match status" value="2"/>
</dbReference>